<feature type="region of interest" description="Disordered" evidence="1">
    <location>
        <begin position="64"/>
        <end position="85"/>
    </location>
</feature>
<protein>
    <submittedName>
        <fullName evidence="2">Uncharacterized protein</fullName>
    </submittedName>
</protein>
<gene>
    <name evidence="2" type="ORF">DPMN_143748</name>
</gene>
<dbReference type="Proteomes" id="UP000828390">
    <property type="component" value="Unassembled WGS sequence"/>
</dbReference>
<accession>A0A9D4JKB0</accession>
<keyword evidence="3" id="KW-1185">Reference proteome</keyword>
<dbReference type="EMBL" id="JAIWYP010000006">
    <property type="protein sequence ID" value="KAH3815225.1"/>
    <property type="molecule type" value="Genomic_DNA"/>
</dbReference>
<dbReference type="AlphaFoldDB" id="A0A9D4JKB0"/>
<evidence type="ECO:0000256" key="1">
    <source>
        <dbReference type="SAM" id="MobiDB-lite"/>
    </source>
</evidence>
<reference evidence="2" key="2">
    <citation type="submission" date="2020-11" db="EMBL/GenBank/DDBJ databases">
        <authorList>
            <person name="McCartney M.A."/>
            <person name="Auch B."/>
            <person name="Kono T."/>
            <person name="Mallez S."/>
            <person name="Becker A."/>
            <person name="Gohl D.M."/>
            <person name="Silverstein K.A.T."/>
            <person name="Koren S."/>
            <person name="Bechman K.B."/>
            <person name="Herman A."/>
            <person name="Abrahante J.E."/>
            <person name="Garbe J."/>
        </authorList>
    </citation>
    <scope>NUCLEOTIDE SEQUENCE</scope>
    <source>
        <strain evidence="2">Duluth1</strain>
        <tissue evidence="2">Whole animal</tissue>
    </source>
</reference>
<name>A0A9D4JKB0_DREPO</name>
<proteinExistence type="predicted"/>
<sequence>MPTESRYSYGTYVNRRSARTPPAFTGAPPVHFQRRPGLNRGIAVALAGSDAGIAPGALPGRYRLSPGLNRGITGDNRGSSGASPG</sequence>
<organism evidence="2 3">
    <name type="scientific">Dreissena polymorpha</name>
    <name type="common">Zebra mussel</name>
    <name type="synonym">Mytilus polymorpha</name>
    <dbReference type="NCBI Taxonomy" id="45954"/>
    <lineage>
        <taxon>Eukaryota</taxon>
        <taxon>Metazoa</taxon>
        <taxon>Spiralia</taxon>
        <taxon>Lophotrochozoa</taxon>
        <taxon>Mollusca</taxon>
        <taxon>Bivalvia</taxon>
        <taxon>Autobranchia</taxon>
        <taxon>Heteroconchia</taxon>
        <taxon>Euheterodonta</taxon>
        <taxon>Imparidentia</taxon>
        <taxon>Neoheterodontei</taxon>
        <taxon>Myida</taxon>
        <taxon>Dreissenoidea</taxon>
        <taxon>Dreissenidae</taxon>
        <taxon>Dreissena</taxon>
    </lineage>
</organism>
<reference evidence="2" key="1">
    <citation type="journal article" date="2019" name="bioRxiv">
        <title>The Genome of the Zebra Mussel, Dreissena polymorpha: A Resource for Invasive Species Research.</title>
        <authorList>
            <person name="McCartney M.A."/>
            <person name="Auch B."/>
            <person name="Kono T."/>
            <person name="Mallez S."/>
            <person name="Zhang Y."/>
            <person name="Obille A."/>
            <person name="Becker A."/>
            <person name="Abrahante J.E."/>
            <person name="Garbe J."/>
            <person name="Badalamenti J.P."/>
            <person name="Herman A."/>
            <person name="Mangelson H."/>
            <person name="Liachko I."/>
            <person name="Sullivan S."/>
            <person name="Sone E.D."/>
            <person name="Koren S."/>
            <person name="Silverstein K.A.T."/>
            <person name="Beckman K.B."/>
            <person name="Gohl D.M."/>
        </authorList>
    </citation>
    <scope>NUCLEOTIDE SEQUENCE</scope>
    <source>
        <strain evidence="2">Duluth1</strain>
        <tissue evidence="2">Whole animal</tissue>
    </source>
</reference>
<evidence type="ECO:0000313" key="3">
    <source>
        <dbReference type="Proteomes" id="UP000828390"/>
    </source>
</evidence>
<feature type="compositionally biased region" description="Polar residues" evidence="1">
    <location>
        <begin position="76"/>
        <end position="85"/>
    </location>
</feature>
<feature type="region of interest" description="Disordered" evidence="1">
    <location>
        <begin position="1"/>
        <end position="32"/>
    </location>
</feature>
<evidence type="ECO:0000313" key="2">
    <source>
        <dbReference type="EMBL" id="KAH3815225.1"/>
    </source>
</evidence>
<comment type="caution">
    <text evidence="2">The sequence shown here is derived from an EMBL/GenBank/DDBJ whole genome shotgun (WGS) entry which is preliminary data.</text>
</comment>